<accession>A0A1F6FHI4</accession>
<proteinExistence type="predicted"/>
<dbReference type="AlphaFoldDB" id="A0A1F6FHI4"/>
<comment type="caution">
    <text evidence="2">The sequence shown here is derived from an EMBL/GenBank/DDBJ whole genome shotgun (WGS) entry which is preliminary data.</text>
</comment>
<keyword evidence="1" id="KW-0472">Membrane</keyword>
<evidence type="ECO:0000256" key="1">
    <source>
        <dbReference type="SAM" id="Phobius"/>
    </source>
</evidence>
<keyword evidence="1" id="KW-0812">Transmembrane</keyword>
<reference evidence="2 3" key="1">
    <citation type="journal article" date="2016" name="Nat. Commun.">
        <title>Thousands of microbial genomes shed light on interconnected biogeochemical processes in an aquifer system.</title>
        <authorList>
            <person name="Anantharaman K."/>
            <person name="Brown C.T."/>
            <person name="Hug L.A."/>
            <person name="Sharon I."/>
            <person name="Castelle C.J."/>
            <person name="Probst A.J."/>
            <person name="Thomas B.C."/>
            <person name="Singh A."/>
            <person name="Wilkins M.J."/>
            <person name="Karaoz U."/>
            <person name="Brodie E.L."/>
            <person name="Williams K.H."/>
            <person name="Hubbard S.S."/>
            <person name="Banfield J.F."/>
        </authorList>
    </citation>
    <scope>NUCLEOTIDE SEQUENCE [LARGE SCALE GENOMIC DNA]</scope>
</reference>
<gene>
    <name evidence="2" type="ORF">A3G90_04710</name>
</gene>
<dbReference type="Proteomes" id="UP000177325">
    <property type="component" value="Unassembled WGS sequence"/>
</dbReference>
<evidence type="ECO:0000313" key="3">
    <source>
        <dbReference type="Proteomes" id="UP000177325"/>
    </source>
</evidence>
<organism evidence="2 3">
    <name type="scientific">Candidatus Kaiserbacteria bacterium RIFCSPLOWO2_12_FULL_45_26</name>
    <dbReference type="NCBI Taxonomy" id="1798525"/>
    <lineage>
        <taxon>Bacteria</taxon>
        <taxon>Candidatus Kaiseribacteriota</taxon>
    </lineage>
</organism>
<dbReference type="EMBL" id="MFMM01000001">
    <property type="protein sequence ID" value="OGG85324.1"/>
    <property type="molecule type" value="Genomic_DNA"/>
</dbReference>
<feature type="transmembrane region" description="Helical" evidence="1">
    <location>
        <begin position="252"/>
        <end position="270"/>
    </location>
</feature>
<sequence>MKEVTINGVSYLPASALAKQFRYTTDYIGQLCRAKKVDAQLVGRSWYVNPVSLTAHKSAKYTKTNLPEKTIESKDKIEISRINIEPVLAKNTIKATKAAPQNFARRIEWQPAKYEDDGGDLFPVVKREIKPVRVHVGLADSTPVSIKTTAKATDLVAEPLPEVSLKGKLNISSLEEDFDALIEEVFDQDVPQDVDLKPKAIQNSLTKPAYRPVKQHLHDAMPKRTEPAAVVATEAPQVAIKADDVFYRTIKITYALASASLALILVLVLFSESYVRADALSLESGLEFSTTDFSALVSHFLR</sequence>
<keyword evidence="1" id="KW-1133">Transmembrane helix</keyword>
<name>A0A1F6FHI4_9BACT</name>
<evidence type="ECO:0000313" key="2">
    <source>
        <dbReference type="EMBL" id="OGG85324.1"/>
    </source>
</evidence>
<dbReference type="STRING" id="1798525.A3G90_04710"/>
<protein>
    <submittedName>
        <fullName evidence="2">Uncharacterized protein</fullName>
    </submittedName>
</protein>